<name>A0ABU9YMT6_9PROT</name>
<protein>
    <submittedName>
        <fullName evidence="5">Lytic transglycosylase domain-containing protein</fullName>
    </submittedName>
</protein>
<proteinExistence type="inferred from homology"/>
<comment type="similarity">
    <text evidence="2">Belongs to the virb1 family.</text>
</comment>
<comment type="caution">
    <text evidence="5">The sequence shown here is derived from an EMBL/GenBank/DDBJ whole genome shotgun (WGS) entry which is preliminary data.</text>
</comment>
<organism evidence="5 6">
    <name type="scientific">Tistrella arctica</name>
    <dbReference type="NCBI Taxonomy" id="3133430"/>
    <lineage>
        <taxon>Bacteria</taxon>
        <taxon>Pseudomonadati</taxon>
        <taxon>Pseudomonadota</taxon>
        <taxon>Alphaproteobacteria</taxon>
        <taxon>Geminicoccales</taxon>
        <taxon>Geminicoccaceae</taxon>
        <taxon>Tistrella</taxon>
    </lineage>
</organism>
<dbReference type="Pfam" id="PF01464">
    <property type="entry name" value="SLT"/>
    <property type="match status" value="1"/>
</dbReference>
<dbReference type="EMBL" id="JBBKTW010000006">
    <property type="protein sequence ID" value="MEN2990118.1"/>
    <property type="molecule type" value="Genomic_DNA"/>
</dbReference>
<dbReference type="InterPro" id="IPR008939">
    <property type="entry name" value="Lytic_TGlycosylase_superhlx_U"/>
</dbReference>
<dbReference type="SUPFAM" id="SSF48435">
    <property type="entry name" value="Bacterial muramidases"/>
    <property type="match status" value="1"/>
</dbReference>
<evidence type="ECO:0000256" key="2">
    <source>
        <dbReference type="ARBA" id="ARBA00009387"/>
    </source>
</evidence>
<evidence type="ECO:0000313" key="5">
    <source>
        <dbReference type="EMBL" id="MEN2990118.1"/>
    </source>
</evidence>
<evidence type="ECO:0000313" key="6">
    <source>
        <dbReference type="Proteomes" id="UP001413721"/>
    </source>
</evidence>
<dbReference type="InterPro" id="IPR000189">
    <property type="entry name" value="Transglyc_AS"/>
</dbReference>
<dbReference type="RefSeq" id="WP_345937916.1">
    <property type="nucleotide sequence ID" value="NZ_JBBKTW010000006.1"/>
</dbReference>
<accession>A0ABU9YMT6</accession>
<dbReference type="Gene3D" id="1.10.530.10">
    <property type="match status" value="1"/>
</dbReference>
<dbReference type="CDD" id="cd13401">
    <property type="entry name" value="Slt70-like"/>
    <property type="match status" value="1"/>
</dbReference>
<comment type="similarity">
    <text evidence="1">Belongs to the transglycosylase Slt family.</text>
</comment>
<keyword evidence="6" id="KW-1185">Reference proteome</keyword>
<reference evidence="5 6" key="1">
    <citation type="submission" date="2024-03" db="EMBL/GenBank/DDBJ databases">
        <title>High-quality draft genome sequencing of Tistrella sp. BH-R2-4.</title>
        <authorList>
            <person name="Dong C."/>
        </authorList>
    </citation>
    <scope>NUCLEOTIDE SEQUENCE [LARGE SCALE GENOMIC DNA]</scope>
    <source>
        <strain evidence="5 6">BH-R2-4</strain>
    </source>
</reference>
<feature type="domain" description="Transglycosylase SLT" evidence="4">
    <location>
        <begin position="476"/>
        <end position="577"/>
    </location>
</feature>
<sequence length="650" mass="70328">MASDSNDVRHLPHIVRSFARAVSGPVMALALLLGGPIAPGVLTAPARAETTAPISLETAEEADFGLVGFGLVEAFDDWPQVLSAEDADRYSRIFALQSDGRFAEADKLIARLGDRVLLGHVTEQRLMHPTAYTASYDELRDWMAFYGDHPDAERIYALAMKRRPGSEARPRRPERPEDEIVTTVTATRQPSTVDRLDTYSAADRLKGAAAKRARALEAQISALIRKGRGDDAEKLLASGEVKKLFDRPALDQARIRVAMLHLVEGRTQRAYDLAGPAADRSAAIAPYGHWIAGLSAWKLDQPEVARRHFELFARTAGLSAWNEAAGAFWAARANLAIGAFDEAQGWLDRAARQPLTFYGQIARALLGAPTSDLWQPRLAGDGVTPDQRRSVLQSEGARRALALAEIGEYDRAASEVELIAAAAGPAEASAVIELAERVNAPEAATVIGRKVAAASGMPDVSSIFPVPDYRPRGGFSVDRALLYALARKESNFNPKAVSPAGARGLMQLMPGTAQLVARSLGLGGGLSLNHPDINLQLGQAYLRRLMDEGHIGNNLVNVLAAYNAGPGNLRRWQDARGIDQETDPLFFIETIPVSETRDFLEQVLTNLWIYRSRLGQTSPSLAALAEGDWPSYETIDGNVSRDNAAIASGR</sequence>
<evidence type="ECO:0000256" key="1">
    <source>
        <dbReference type="ARBA" id="ARBA00007734"/>
    </source>
</evidence>
<evidence type="ECO:0000259" key="4">
    <source>
        <dbReference type="Pfam" id="PF01464"/>
    </source>
</evidence>
<keyword evidence="3" id="KW-0732">Signal</keyword>
<dbReference type="SUPFAM" id="SSF53955">
    <property type="entry name" value="Lysozyme-like"/>
    <property type="match status" value="1"/>
</dbReference>
<dbReference type="Proteomes" id="UP001413721">
    <property type="component" value="Unassembled WGS sequence"/>
</dbReference>
<dbReference type="InterPro" id="IPR008258">
    <property type="entry name" value="Transglycosylase_SLT_dom_1"/>
</dbReference>
<dbReference type="PROSITE" id="PS00922">
    <property type="entry name" value="TRANSGLYCOSYLASE"/>
    <property type="match status" value="1"/>
</dbReference>
<evidence type="ECO:0000256" key="3">
    <source>
        <dbReference type="ARBA" id="ARBA00022729"/>
    </source>
</evidence>
<dbReference type="PANTHER" id="PTHR37423:SF2">
    <property type="entry name" value="MEMBRANE-BOUND LYTIC MUREIN TRANSGLYCOSYLASE C"/>
    <property type="match status" value="1"/>
</dbReference>
<gene>
    <name evidence="5" type="ORF">WG926_17500</name>
</gene>
<dbReference type="InterPro" id="IPR023346">
    <property type="entry name" value="Lysozyme-like_dom_sf"/>
</dbReference>
<dbReference type="PANTHER" id="PTHR37423">
    <property type="entry name" value="SOLUBLE LYTIC MUREIN TRANSGLYCOSYLASE-RELATED"/>
    <property type="match status" value="1"/>
</dbReference>